<organism evidence="2 3">
    <name type="scientific">Spirodela intermedia</name>
    <name type="common">Intermediate duckweed</name>
    <dbReference type="NCBI Taxonomy" id="51605"/>
    <lineage>
        <taxon>Eukaryota</taxon>
        <taxon>Viridiplantae</taxon>
        <taxon>Streptophyta</taxon>
        <taxon>Embryophyta</taxon>
        <taxon>Tracheophyta</taxon>
        <taxon>Spermatophyta</taxon>
        <taxon>Magnoliopsida</taxon>
        <taxon>Liliopsida</taxon>
        <taxon>Araceae</taxon>
        <taxon>Lemnoideae</taxon>
        <taxon>Spirodela</taxon>
    </lineage>
</organism>
<proteinExistence type="predicted"/>
<feature type="compositionally biased region" description="Basic and acidic residues" evidence="1">
    <location>
        <begin position="97"/>
        <end position="114"/>
    </location>
</feature>
<dbReference type="SUPFAM" id="SSF46565">
    <property type="entry name" value="Chaperone J-domain"/>
    <property type="match status" value="1"/>
</dbReference>
<feature type="compositionally biased region" description="Basic and acidic residues" evidence="1">
    <location>
        <begin position="170"/>
        <end position="194"/>
    </location>
</feature>
<evidence type="ECO:0000313" key="3">
    <source>
        <dbReference type="Proteomes" id="UP000663760"/>
    </source>
</evidence>
<dbReference type="GO" id="GO:0030276">
    <property type="term" value="F:clathrin binding"/>
    <property type="evidence" value="ECO:0007669"/>
    <property type="project" value="TreeGrafter"/>
</dbReference>
<feature type="region of interest" description="Disordered" evidence="1">
    <location>
        <begin position="34"/>
        <end position="158"/>
    </location>
</feature>
<dbReference type="EMBL" id="LR746270">
    <property type="protein sequence ID" value="CAA7399423.1"/>
    <property type="molecule type" value="Genomic_DNA"/>
</dbReference>
<dbReference type="Gene3D" id="1.10.287.110">
    <property type="entry name" value="DnaJ domain"/>
    <property type="match status" value="1"/>
</dbReference>
<dbReference type="OrthoDB" id="1717591at2759"/>
<name>A0A7I8KNQ1_SPIIN</name>
<dbReference type="PANTHER" id="PTHR23172:SF64">
    <property type="entry name" value="J DOMAIN-CONTAINING PROTEIN REQUIRED FOR CHLOROPLAST ACCUMULATION RESPONSE 1"/>
    <property type="match status" value="1"/>
</dbReference>
<feature type="compositionally biased region" description="Basic and acidic residues" evidence="1">
    <location>
        <begin position="81"/>
        <end position="90"/>
    </location>
</feature>
<dbReference type="GO" id="GO:0031982">
    <property type="term" value="C:vesicle"/>
    <property type="evidence" value="ECO:0007669"/>
    <property type="project" value="TreeGrafter"/>
</dbReference>
<feature type="compositionally biased region" description="Basic and acidic residues" evidence="1">
    <location>
        <begin position="128"/>
        <end position="139"/>
    </location>
</feature>
<accession>A0A7I8KNQ1</accession>
<keyword evidence="3" id="KW-1185">Reference proteome</keyword>
<reference evidence="2" key="1">
    <citation type="submission" date="2020-02" db="EMBL/GenBank/DDBJ databases">
        <authorList>
            <person name="Scholz U."/>
            <person name="Mascher M."/>
            <person name="Fiebig A."/>
        </authorList>
    </citation>
    <scope>NUCLEOTIDE SEQUENCE</scope>
</reference>
<dbReference type="InterPro" id="IPR036869">
    <property type="entry name" value="J_dom_sf"/>
</dbReference>
<dbReference type="GO" id="GO:0072318">
    <property type="term" value="P:clathrin coat disassembly"/>
    <property type="evidence" value="ECO:0007669"/>
    <property type="project" value="TreeGrafter"/>
</dbReference>
<evidence type="ECO:0000256" key="1">
    <source>
        <dbReference type="SAM" id="MobiDB-lite"/>
    </source>
</evidence>
<dbReference type="PANTHER" id="PTHR23172">
    <property type="entry name" value="AUXILIN/CYCLIN G-ASSOCIATED KINASE-RELATED"/>
    <property type="match status" value="1"/>
</dbReference>
<feature type="region of interest" description="Disordered" evidence="1">
    <location>
        <begin position="170"/>
        <end position="204"/>
    </location>
</feature>
<evidence type="ECO:0000313" key="2">
    <source>
        <dbReference type="EMBL" id="CAA7399423.1"/>
    </source>
</evidence>
<dbReference type="AlphaFoldDB" id="A0A7I8KNQ1"/>
<protein>
    <submittedName>
        <fullName evidence="2">Uncharacterized protein</fullName>
    </submittedName>
</protein>
<sequence>MYKWASKGVTLVMPPNLKERTKGRSRLSGVYAQVSQQPDLPLDKENLPQGIPTFHNQGEPDKTLFGNPPPAENNKVASPKEVAEVLRDITDQSGNEDTSRHAKEREGMATDVRRATKGTDSTAKPKQGTREDPASDSYEKTNLASHRPVRTKGKVKESVKNFEARRLGLRENMKGRVEDRPSAQEVKEDEDKGNYEASSVPVAPTGQNLKAERADSFKNLGEQKLDGFFSEMDSTSVTFSDTTINSLDAFFCKIEVTDFEHVEDCLVLWPGSGWKPVPLVDIIEAPSVRRAYQRALLYIHPDKLQQKGADIHRN</sequence>
<dbReference type="GO" id="GO:0072583">
    <property type="term" value="P:clathrin-dependent endocytosis"/>
    <property type="evidence" value="ECO:0007669"/>
    <property type="project" value="TreeGrafter"/>
</dbReference>
<gene>
    <name evidence="2" type="ORF">SI8410_07010093</name>
</gene>
<dbReference type="Proteomes" id="UP000663760">
    <property type="component" value="Chromosome 7"/>
</dbReference>
<dbReference type="GO" id="GO:0005737">
    <property type="term" value="C:cytoplasm"/>
    <property type="evidence" value="ECO:0007669"/>
    <property type="project" value="TreeGrafter"/>
</dbReference>